<dbReference type="InterPro" id="IPR050190">
    <property type="entry name" value="UPF0213_domain"/>
</dbReference>
<evidence type="ECO:0000256" key="1">
    <source>
        <dbReference type="ARBA" id="ARBA00007435"/>
    </source>
</evidence>
<sequence length="111" mass="12557">MTPNVNNMPVQQGEWYLYLLECQRGTYAGITNDLAKRYRAHVTGKGARFTRANPPLALLGAQPFPDRASASRAEYALKRQTPSRKREWATQWPCSRELTRVVSECNATDQG</sequence>
<dbReference type="STRING" id="416873.SAMN04487951_104142"/>
<dbReference type="Gene3D" id="3.40.1440.10">
    <property type="entry name" value="GIY-YIG endonuclease"/>
    <property type="match status" value="1"/>
</dbReference>
<dbReference type="SUPFAM" id="SSF82771">
    <property type="entry name" value="GIY-YIG endonuclease"/>
    <property type="match status" value="1"/>
</dbReference>
<keyword evidence="3" id="KW-0540">Nuclease</keyword>
<dbReference type="AlphaFoldDB" id="A0A1H0AKF0"/>
<feature type="domain" description="GIY-YIG" evidence="2">
    <location>
        <begin position="13"/>
        <end position="87"/>
    </location>
</feature>
<dbReference type="PROSITE" id="PS50164">
    <property type="entry name" value="GIY_YIG"/>
    <property type="match status" value="1"/>
</dbReference>
<evidence type="ECO:0000259" key="2">
    <source>
        <dbReference type="PROSITE" id="PS50164"/>
    </source>
</evidence>
<dbReference type="CDD" id="cd10456">
    <property type="entry name" value="GIY-YIG_UPF0213"/>
    <property type="match status" value="1"/>
</dbReference>
<evidence type="ECO:0000313" key="4">
    <source>
        <dbReference type="Proteomes" id="UP000199677"/>
    </source>
</evidence>
<dbReference type="Pfam" id="PF01541">
    <property type="entry name" value="GIY-YIG"/>
    <property type="match status" value="1"/>
</dbReference>
<protein>
    <submittedName>
        <fullName evidence="3">Putative endonuclease</fullName>
    </submittedName>
</protein>
<dbReference type="EMBL" id="FNII01000004">
    <property type="protein sequence ID" value="SDN33811.1"/>
    <property type="molecule type" value="Genomic_DNA"/>
</dbReference>
<name>A0A1H0AKF0_9GAMM</name>
<dbReference type="InterPro" id="IPR035901">
    <property type="entry name" value="GIY-YIG_endonuc_sf"/>
</dbReference>
<evidence type="ECO:0000313" key="3">
    <source>
        <dbReference type="EMBL" id="SDN33811.1"/>
    </source>
</evidence>
<keyword evidence="3" id="KW-0255">Endonuclease</keyword>
<organism evidence="3 4">
    <name type="scientific">Vreelandella arcis</name>
    <dbReference type="NCBI Taxonomy" id="416873"/>
    <lineage>
        <taxon>Bacteria</taxon>
        <taxon>Pseudomonadati</taxon>
        <taxon>Pseudomonadota</taxon>
        <taxon>Gammaproteobacteria</taxon>
        <taxon>Oceanospirillales</taxon>
        <taxon>Halomonadaceae</taxon>
        <taxon>Vreelandella</taxon>
    </lineage>
</organism>
<dbReference type="PANTHER" id="PTHR34477">
    <property type="entry name" value="UPF0213 PROTEIN YHBQ"/>
    <property type="match status" value="1"/>
</dbReference>
<dbReference type="InterPro" id="IPR000305">
    <property type="entry name" value="GIY-YIG_endonuc"/>
</dbReference>
<comment type="similarity">
    <text evidence="1">Belongs to the UPF0213 family.</text>
</comment>
<accession>A0A1H0AKF0</accession>
<proteinExistence type="inferred from homology"/>
<reference evidence="4" key="1">
    <citation type="submission" date="2016-10" db="EMBL/GenBank/DDBJ databases">
        <authorList>
            <person name="Varghese N."/>
            <person name="Submissions S."/>
        </authorList>
    </citation>
    <scope>NUCLEOTIDE SEQUENCE [LARGE SCALE GENOMIC DNA]</scope>
    <source>
        <strain evidence="4">CGMCC 1.6494</strain>
    </source>
</reference>
<dbReference type="PANTHER" id="PTHR34477:SF1">
    <property type="entry name" value="UPF0213 PROTEIN YHBQ"/>
    <property type="match status" value="1"/>
</dbReference>
<keyword evidence="4" id="KW-1185">Reference proteome</keyword>
<keyword evidence="3" id="KW-0378">Hydrolase</keyword>
<dbReference type="Proteomes" id="UP000199677">
    <property type="component" value="Unassembled WGS sequence"/>
</dbReference>
<gene>
    <name evidence="3" type="ORF">SAMN04487951_104142</name>
</gene>
<dbReference type="GO" id="GO:0004519">
    <property type="term" value="F:endonuclease activity"/>
    <property type="evidence" value="ECO:0007669"/>
    <property type="project" value="UniProtKB-KW"/>
</dbReference>